<feature type="non-terminal residue" evidence="11">
    <location>
        <position position="1"/>
    </location>
</feature>
<dbReference type="InterPro" id="IPR017871">
    <property type="entry name" value="ABC_transporter-like_CS"/>
</dbReference>
<evidence type="ECO:0000313" key="12">
    <source>
        <dbReference type="Proteomes" id="UP000824247"/>
    </source>
</evidence>
<dbReference type="Gene3D" id="3.40.50.300">
    <property type="entry name" value="P-loop containing nucleotide triphosphate hydrolases"/>
    <property type="match status" value="1"/>
</dbReference>
<dbReference type="PANTHER" id="PTHR24221">
    <property type="entry name" value="ATP-BINDING CASSETTE SUB-FAMILY B"/>
    <property type="match status" value="1"/>
</dbReference>
<accession>A0A9E2KWV2</accession>
<evidence type="ECO:0000256" key="3">
    <source>
        <dbReference type="ARBA" id="ARBA00022692"/>
    </source>
</evidence>
<dbReference type="InterPro" id="IPR036640">
    <property type="entry name" value="ABC1_TM_sf"/>
</dbReference>
<dbReference type="GO" id="GO:0034040">
    <property type="term" value="F:ATPase-coupled lipid transmembrane transporter activity"/>
    <property type="evidence" value="ECO:0007669"/>
    <property type="project" value="TreeGrafter"/>
</dbReference>
<name>A0A9E2KWV2_9BACT</name>
<evidence type="ECO:0000259" key="10">
    <source>
        <dbReference type="PROSITE" id="PS50929"/>
    </source>
</evidence>
<dbReference type="Proteomes" id="UP000824247">
    <property type="component" value="Unassembled WGS sequence"/>
</dbReference>
<sequence length="358" mass="41012">NVNAQKTIKLLNLEEYQLEHFEPLNTNMYKIYTRTGVIQSAILPTIYFFLDISIVLGTWLSPKTMMAELSSLLLFLGLILSAMVSCTLAIININKGISCSKRILEFLNYKYKIVYPTRNLEKIGNELNVKNLKYNYDNFELNVESFSLKDKEKIGIFGLNNSGKSTFINLLTHQLKNKSNSIFVDEENINNFSKNDLSKLYSYCPQNIQLFSGTIKSNLLLANSKANNELMDEILEIVNLNLFSGNNKDSEIGEFGKKLSGGQKQRLMIARTLIKESNIYIFDDCFSALDRITQSEIISRILKLNKTIIIASQKPNLIKNCDKIYVFENGNIINYGTHEYLMKNCSYYSQSYKEVLLD</sequence>
<evidence type="ECO:0000256" key="4">
    <source>
        <dbReference type="ARBA" id="ARBA00022741"/>
    </source>
</evidence>
<dbReference type="CDD" id="cd03228">
    <property type="entry name" value="ABCC_MRP_Like"/>
    <property type="match status" value="1"/>
</dbReference>
<dbReference type="InterPro" id="IPR027417">
    <property type="entry name" value="P-loop_NTPase"/>
</dbReference>
<evidence type="ECO:0000256" key="1">
    <source>
        <dbReference type="ARBA" id="ARBA00004651"/>
    </source>
</evidence>
<evidence type="ECO:0000256" key="6">
    <source>
        <dbReference type="ARBA" id="ARBA00022989"/>
    </source>
</evidence>
<feature type="transmembrane region" description="Helical" evidence="8">
    <location>
        <begin position="37"/>
        <end position="60"/>
    </location>
</feature>
<proteinExistence type="inferred from homology"/>
<dbReference type="Gene3D" id="1.20.1560.10">
    <property type="entry name" value="ABC transporter type 1, transmembrane domain"/>
    <property type="match status" value="1"/>
</dbReference>
<feature type="domain" description="ABC transmembrane type-1" evidence="10">
    <location>
        <begin position="1"/>
        <end position="60"/>
    </location>
</feature>
<dbReference type="PANTHER" id="PTHR24221:SF654">
    <property type="entry name" value="ATP-BINDING CASSETTE SUB-FAMILY B MEMBER 6"/>
    <property type="match status" value="1"/>
</dbReference>
<dbReference type="EMBL" id="JAHLFM010000037">
    <property type="protein sequence ID" value="MBU3830977.1"/>
    <property type="molecule type" value="Genomic_DNA"/>
</dbReference>
<keyword evidence="7 8" id="KW-0472">Membrane</keyword>
<evidence type="ECO:0000256" key="7">
    <source>
        <dbReference type="ARBA" id="ARBA00023136"/>
    </source>
</evidence>
<dbReference type="PROSITE" id="PS50893">
    <property type="entry name" value="ABC_TRANSPORTER_2"/>
    <property type="match status" value="1"/>
</dbReference>
<dbReference type="PROSITE" id="PS50929">
    <property type="entry name" value="ABC_TM1F"/>
    <property type="match status" value="1"/>
</dbReference>
<keyword evidence="6 8" id="KW-1133">Transmembrane helix</keyword>
<dbReference type="SUPFAM" id="SSF90123">
    <property type="entry name" value="ABC transporter transmembrane region"/>
    <property type="match status" value="1"/>
</dbReference>
<keyword evidence="5 11" id="KW-0067">ATP-binding</keyword>
<feature type="domain" description="ABC transporter" evidence="9">
    <location>
        <begin position="115"/>
        <end position="354"/>
    </location>
</feature>
<evidence type="ECO:0000313" key="11">
    <source>
        <dbReference type="EMBL" id="MBU3830977.1"/>
    </source>
</evidence>
<reference evidence="11" key="2">
    <citation type="submission" date="2021-04" db="EMBL/GenBank/DDBJ databases">
        <authorList>
            <person name="Gilroy R."/>
        </authorList>
    </citation>
    <scope>NUCLEOTIDE SEQUENCE</scope>
    <source>
        <strain evidence="11">A5-1222</strain>
    </source>
</reference>
<dbReference type="InterPro" id="IPR003439">
    <property type="entry name" value="ABC_transporter-like_ATP-bd"/>
</dbReference>
<keyword evidence="3 8" id="KW-0812">Transmembrane</keyword>
<evidence type="ECO:0000256" key="8">
    <source>
        <dbReference type="SAM" id="Phobius"/>
    </source>
</evidence>
<evidence type="ECO:0000259" key="9">
    <source>
        <dbReference type="PROSITE" id="PS50893"/>
    </source>
</evidence>
<dbReference type="Pfam" id="PF00005">
    <property type="entry name" value="ABC_tran"/>
    <property type="match status" value="1"/>
</dbReference>
<dbReference type="PROSITE" id="PS00211">
    <property type="entry name" value="ABC_TRANSPORTER_1"/>
    <property type="match status" value="1"/>
</dbReference>
<dbReference type="InterPro" id="IPR003593">
    <property type="entry name" value="AAA+_ATPase"/>
</dbReference>
<comment type="similarity">
    <text evidence="2">Belongs to the ABC transporter superfamily.</text>
</comment>
<gene>
    <name evidence="11" type="ORF">H9897_02370</name>
</gene>
<comment type="caution">
    <text evidence="11">The sequence shown here is derived from an EMBL/GenBank/DDBJ whole genome shotgun (WGS) entry which is preliminary data.</text>
</comment>
<dbReference type="InterPro" id="IPR011527">
    <property type="entry name" value="ABC1_TM_dom"/>
</dbReference>
<dbReference type="GO" id="GO:0016887">
    <property type="term" value="F:ATP hydrolysis activity"/>
    <property type="evidence" value="ECO:0007669"/>
    <property type="project" value="InterPro"/>
</dbReference>
<dbReference type="SMART" id="SM00382">
    <property type="entry name" value="AAA"/>
    <property type="match status" value="1"/>
</dbReference>
<keyword evidence="4" id="KW-0547">Nucleotide-binding</keyword>
<evidence type="ECO:0000256" key="5">
    <source>
        <dbReference type="ARBA" id="ARBA00022840"/>
    </source>
</evidence>
<feature type="transmembrane region" description="Helical" evidence="8">
    <location>
        <begin position="72"/>
        <end position="93"/>
    </location>
</feature>
<dbReference type="GO" id="GO:0140359">
    <property type="term" value="F:ABC-type transporter activity"/>
    <property type="evidence" value="ECO:0007669"/>
    <property type="project" value="InterPro"/>
</dbReference>
<reference evidence="11" key="1">
    <citation type="journal article" date="2021" name="PeerJ">
        <title>Extensive microbial diversity within the chicken gut microbiome revealed by metagenomics and culture.</title>
        <authorList>
            <person name="Gilroy R."/>
            <person name="Ravi A."/>
            <person name="Getino M."/>
            <person name="Pursley I."/>
            <person name="Horton D.L."/>
            <person name="Alikhan N.F."/>
            <person name="Baker D."/>
            <person name="Gharbi K."/>
            <person name="Hall N."/>
            <person name="Watson M."/>
            <person name="Adriaenssens E.M."/>
            <person name="Foster-Nyarko E."/>
            <person name="Jarju S."/>
            <person name="Secka A."/>
            <person name="Antonio M."/>
            <person name="Oren A."/>
            <person name="Chaudhuri R.R."/>
            <person name="La Ragione R."/>
            <person name="Hildebrand F."/>
            <person name="Pallen M.J."/>
        </authorList>
    </citation>
    <scope>NUCLEOTIDE SEQUENCE</scope>
    <source>
        <strain evidence="11">A5-1222</strain>
    </source>
</reference>
<dbReference type="SUPFAM" id="SSF52540">
    <property type="entry name" value="P-loop containing nucleoside triphosphate hydrolases"/>
    <property type="match status" value="1"/>
</dbReference>
<dbReference type="GO" id="GO:0005886">
    <property type="term" value="C:plasma membrane"/>
    <property type="evidence" value="ECO:0007669"/>
    <property type="project" value="UniProtKB-SubCell"/>
</dbReference>
<dbReference type="AlphaFoldDB" id="A0A9E2KWV2"/>
<dbReference type="InterPro" id="IPR039421">
    <property type="entry name" value="Type_1_exporter"/>
</dbReference>
<comment type="subcellular location">
    <subcellularLocation>
        <location evidence="1">Cell membrane</location>
        <topology evidence="1">Multi-pass membrane protein</topology>
    </subcellularLocation>
</comment>
<dbReference type="GO" id="GO:0005524">
    <property type="term" value="F:ATP binding"/>
    <property type="evidence" value="ECO:0007669"/>
    <property type="project" value="UniProtKB-KW"/>
</dbReference>
<organism evidence="11 12">
    <name type="scientific">Candidatus Ureaplasma intestinipullorum</name>
    <dbReference type="NCBI Taxonomy" id="2838770"/>
    <lineage>
        <taxon>Bacteria</taxon>
        <taxon>Bacillati</taxon>
        <taxon>Mycoplasmatota</taxon>
        <taxon>Mycoplasmoidales</taxon>
        <taxon>Mycoplasmoidaceae</taxon>
        <taxon>Ureaplasma</taxon>
    </lineage>
</organism>
<protein>
    <submittedName>
        <fullName evidence="11">ABC transporter ATP-binding protein/permease</fullName>
    </submittedName>
</protein>
<evidence type="ECO:0000256" key="2">
    <source>
        <dbReference type="ARBA" id="ARBA00005417"/>
    </source>
</evidence>